<accession>A0A7E4V303</accession>
<reference evidence="1" key="1">
    <citation type="journal article" date="2013" name="Genetics">
        <title>The draft genome and transcriptome of Panagrellus redivivus are shaped by the harsh demands of a free-living lifestyle.</title>
        <authorList>
            <person name="Srinivasan J."/>
            <person name="Dillman A.R."/>
            <person name="Macchietto M.G."/>
            <person name="Heikkinen L."/>
            <person name="Lakso M."/>
            <person name="Fracchia K.M."/>
            <person name="Antoshechkin I."/>
            <person name="Mortazavi A."/>
            <person name="Wong G."/>
            <person name="Sternberg P.W."/>
        </authorList>
    </citation>
    <scope>NUCLEOTIDE SEQUENCE [LARGE SCALE GENOMIC DNA]</scope>
    <source>
        <strain evidence="1">MT8872</strain>
    </source>
</reference>
<dbReference type="Proteomes" id="UP000492821">
    <property type="component" value="Unassembled WGS sequence"/>
</dbReference>
<reference evidence="2" key="2">
    <citation type="submission" date="2020-10" db="UniProtKB">
        <authorList>
            <consortium name="WormBaseParasite"/>
        </authorList>
    </citation>
    <scope>IDENTIFICATION</scope>
</reference>
<keyword evidence="1" id="KW-1185">Reference proteome</keyword>
<dbReference type="WBParaSite" id="Pan_g15546.t1">
    <property type="protein sequence ID" value="Pan_g15546.t1"/>
    <property type="gene ID" value="Pan_g15546"/>
</dbReference>
<organism evidence="1 2">
    <name type="scientific">Panagrellus redivivus</name>
    <name type="common">Microworm</name>
    <dbReference type="NCBI Taxonomy" id="6233"/>
    <lineage>
        <taxon>Eukaryota</taxon>
        <taxon>Metazoa</taxon>
        <taxon>Ecdysozoa</taxon>
        <taxon>Nematoda</taxon>
        <taxon>Chromadorea</taxon>
        <taxon>Rhabditida</taxon>
        <taxon>Tylenchina</taxon>
        <taxon>Panagrolaimomorpha</taxon>
        <taxon>Panagrolaimoidea</taxon>
        <taxon>Panagrolaimidae</taxon>
        <taxon>Panagrellus</taxon>
    </lineage>
</organism>
<dbReference type="AlphaFoldDB" id="A0A7E4V303"/>
<sequence length="76" mass="8556">MQPLGGGTSERGIGKMVTPYFDRSRWQPLKILSIPDNMIRRRTMERLASNSTLLKAPAPKELKIALYLLTTTKPLS</sequence>
<protein>
    <submittedName>
        <fullName evidence="2">Transposase</fullName>
    </submittedName>
</protein>
<evidence type="ECO:0000313" key="2">
    <source>
        <dbReference type="WBParaSite" id="Pan_g15546.t1"/>
    </source>
</evidence>
<proteinExistence type="predicted"/>
<name>A0A7E4V303_PANRE</name>
<evidence type="ECO:0000313" key="1">
    <source>
        <dbReference type="Proteomes" id="UP000492821"/>
    </source>
</evidence>